<proteinExistence type="predicted"/>
<reference evidence="2 3" key="1">
    <citation type="submission" date="2016-10" db="EMBL/GenBank/DDBJ databases">
        <authorList>
            <person name="de Groot N.N."/>
        </authorList>
    </citation>
    <scope>NUCLEOTIDE SEQUENCE [LARGE SCALE GENOMIC DNA]</scope>
    <source>
        <strain evidence="2 3">CGMCC 1.10267</strain>
    </source>
</reference>
<dbReference type="GO" id="GO:0006310">
    <property type="term" value="P:DNA recombination"/>
    <property type="evidence" value="ECO:0007669"/>
    <property type="project" value="InterPro"/>
</dbReference>
<feature type="region of interest" description="Disordered" evidence="1">
    <location>
        <begin position="192"/>
        <end position="219"/>
    </location>
</feature>
<dbReference type="STRING" id="440168.SAMN04487974_102170"/>
<dbReference type="Pfam" id="PF03837">
    <property type="entry name" value="RecT"/>
    <property type="match status" value="1"/>
</dbReference>
<dbReference type="OrthoDB" id="7856237at2"/>
<dbReference type="RefSeq" id="WP_090592738.1">
    <property type="nucleotide sequence ID" value="NZ_FNCS01000002.1"/>
</dbReference>
<sequence>MSHAVATIDHSRAVAAPTTFSNDQVDLIKRTIAKDSTDDELQLFLNQCKRTGLDPFARQIYAVKRWDAKARREVMAVQTSIDGFRLIAERSGKYAGQVGPFWCGEDGQWTDVWLSSKPPVAAKVGVLRSDFSEPCFGVARFESYAQRTKDGSLTRMWQTMCDVMIAKCAEALALRRAFPQELSGLYTADEMAQASNGRDEPAEASGAAPKSKQASRATYERLSKANRACETVEAFNKLWGHPATEKAVMELPNDWQRTVLDEKADKFSELSPPEVEQIEYETAGADDDFPFPEDDDFPGDR</sequence>
<dbReference type="AlphaFoldDB" id="A0A1G7TLD4"/>
<feature type="region of interest" description="Disordered" evidence="1">
    <location>
        <begin position="263"/>
        <end position="301"/>
    </location>
</feature>
<evidence type="ECO:0000256" key="1">
    <source>
        <dbReference type="SAM" id="MobiDB-lite"/>
    </source>
</evidence>
<dbReference type="NCBIfam" id="TIGR01913">
    <property type="entry name" value="bet_lambda"/>
    <property type="match status" value="1"/>
</dbReference>
<dbReference type="Proteomes" id="UP000199495">
    <property type="component" value="Unassembled WGS sequence"/>
</dbReference>
<gene>
    <name evidence="2" type="ORF">SAMN04487974_102170</name>
</gene>
<name>A0A1G7TLD4_9HYPH</name>
<dbReference type="InterPro" id="IPR010183">
    <property type="entry name" value="Phage_lambda_Bet"/>
</dbReference>
<dbReference type="InterPro" id="IPR018330">
    <property type="entry name" value="RecT_fam"/>
</dbReference>
<organism evidence="2 3">
    <name type="scientific">Pelagibacterium luteolum</name>
    <dbReference type="NCBI Taxonomy" id="440168"/>
    <lineage>
        <taxon>Bacteria</taxon>
        <taxon>Pseudomonadati</taxon>
        <taxon>Pseudomonadota</taxon>
        <taxon>Alphaproteobacteria</taxon>
        <taxon>Hyphomicrobiales</taxon>
        <taxon>Devosiaceae</taxon>
        <taxon>Pelagibacterium</taxon>
    </lineage>
</organism>
<dbReference type="GO" id="GO:0003677">
    <property type="term" value="F:DNA binding"/>
    <property type="evidence" value="ECO:0007669"/>
    <property type="project" value="InterPro"/>
</dbReference>
<keyword evidence="3" id="KW-1185">Reference proteome</keyword>
<protein>
    <submittedName>
        <fullName evidence="2">Phage recombination protein Bet</fullName>
    </submittedName>
</protein>
<evidence type="ECO:0000313" key="2">
    <source>
        <dbReference type="EMBL" id="SDG35499.1"/>
    </source>
</evidence>
<dbReference type="EMBL" id="FNCS01000002">
    <property type="protein sequence ID" value="SDG35499.1"/>
    <property type="molecule type" value="Genomic_DNA"/>
</dbReference>
<accession>A0A1G7TLD4</accession>
<feature type="compositionally biased region" description="Acidic residues" evidence="1">
    <location>
        <begin position="276"/>
        <end position="301"/>
    </location>
</feature>
<evidence type="ECO:0000313" key="3">
    <source>
        <dbReference type="Proteomes" id="UP000199495"/>
    </source>
</evidence>